<accession>A0A7S2X762</accession>
<organism evidence="2">
    <name type="scientific">Lotharella oceanica</name>
    <dbReference type="NCBI Taxonomy" id="641309"/>
    <lineage>
        <taxon>Eukaryota</taxon>
        <taxon>Sar</taxon>
        <taxon>Rhizaria</taxon>
        <taxon>Cercozoa</taxon>
        <taxon>Chlorarachniophyceae</taxon>
        <taxon>Lotharella</taxon>
    </lineage>
</organism>
<keyword evidence="1" id="KW-0472">Membrane</keyword>
<feature type="transmembrane region" description="Helical" evidence="1">
    <location>
        <begin position="97"/>
        <end position="122"/>
    </location>
</feature>
<protein>
    <submittedName>
        <fullName evidence="2">Uncharacterized protein</fullName>
    </submittedName>
</protein>
<dbReference type="AlphaFoldDB" id="A0A7S2X762"/>
<keyword evidence="1" id="KW-0812">Transmembrane</keyword>
<keyword evidence="1" id="KW-1133">Transmembrane helix</keyword>
<evidence type="ECO:0000313" key="2">
    <source>
        <dbReference type="EMBL" id="CAD9750275.1"/>
    </source>
</evidence>
<gene>
    <name evidence="2" type="ORF">LSP00402_LOCUS3117</name>
</gene>
<name>A0A7S2X762_9EUKA</name>
<reference evidence="2" key="1">
    <citation type="submission" date="2021-01" db="EMBL/GenBank/DDBJ databases">
        <authorList>
            <person name="Corre E."/>
            <person name="Pelletier E."/>
            <person name="Niang G."/>
            <person name="Scheremetjew M."/>
            <person name="Finn R."/>
            <person name="Kale V."/>
            <person name="Holt S."/>
            <person name="Cochrane G."/>
            <person name="Meng A."/>
            <person name="Brown T."/>
            <person name="Cohen L."/>
        </authorList>
    </citation>
    <scope>NUCLEOTIDE SEQUENCE</scope>
    <source>
        <strain evidence="2">CCMP622</strain>
    </source>
</reference>
<proteinExistence type="predicted"/>
<dbReference type="EMBL" id="HBHP01005046">
    <property type="protein sequence ID" value="CAD9750275.1"/>
    <property type="molecule type" value="Transcribed_RNA"/>
</dbReference>
<sequence>MQMHDDAHHRRRPTDDVACDVLNYTCMHACMQDPKPQASTLSAANIDCAFVRSDLLRMMLRMASNAVCACDATTASPNNQTGWRSVDPTHARALSHVYALFICVCLSALSLCVCACVCARVCMCVYNVHHPQAGGEKQQQQQQPEEEEHEE</sequence>
<evidence type="ECO:0000256" key="1">
    <source>
        <dbReference type="SAM" id="Phobius"/>
    </source>
</evidence>